<gene>
    <name evidence="2" type="ORF">H8K27_01410</name>
</gene>
<dbReference type="RefSeq" id="WP_186861451.1">
    <property type="nucleotide sequence ID" value="NZ_JACOGC010000001.1"/>
</dbReference>
<keyword evidence="1" id="KW-0812">Transmembrane</keyword>
<accession>A0ABR6YIQ4</accession>
<keyword evidence="1" id="KW-1133">Transmembrane helix</keyword>
<comment type="caution">
    <text evidence="2">The sequence shown here is derived from an EMBL/GenBank/DDBJ whole genome shotgun (WGS) entry which is preliminary data.</text>
</comment>
<evidence type="ECO:0000313" key="3">
    <source>
        <dbReference type="Proteomes" id="UP000613113"/>
    </source>
</evidence>
<keyword evidence="1" id="KW-0472">Membrane</keyword>
<evidence type="ECO:0000256" key="1">
    <source>
        <dbReference type="SAM" id="Phobius"/>
    </source>
</evidence>
<feature type="transmembrane region" description="Helical" evidence="1">
    <location>
        <begin position="162"/>
        <end position="180"/>
    </location>
</feature>
<feature type="transmembrane region" description="Helical" evidence="1">
    <location>
        <begin position="108"/>
        <end position="127"/>
    </location>
</feature>
<dbReference type="Pfam" id="PF22765">
    <property type="entry name" value="DUF7010"/>
    <property type="match status" value="1"/>
</dbReference>
<organism evidence="2 3">
    <name type="scientific">Undibacterium griseum</name>
    <dbReference type="NCBI Taxonomy" id="2762295"/>
    <lineage>
        <taxon>Bacteria</taxon>
        <taxon>Pseudomonadati</taxon>
        <taxon>Pseudomonadota</taxon>
        <taxon>Betaproteobacteria</taxon>
        <taxon>Burkholderiales</taxon>
        <taxon>Oxalobacteraceae</taxon>
        <taxon>Undibacterium</taxon>
    </lineage>
</organism>
<feature type="transmembrane region" description="Helical" evidence="1">
    <location>
        <begin position="81"/>
        <end position="102"/>
    </location>
</feature>
<name>A0ABR6YIQ4_9BURK</name>
<keyword evidence="3" id="KW-1185">Reference proteome</keyword>
<sequence length="190" mass="20343">MEKQSASRAGAAVGAMIFSVFGSGWLLFWAARSFTQAAVQWALIGGLGLALFITAFRQYRRNREAHAAVVETPESKKGKRIFNIVNIGQGLAIFLALNIVNNIGHPEWFVPVFIFIVGAHFIPLAKVFHNKRHTVTGVAMMVLALTYPRLAQGGAADPVGCLGAGLILWASALSALLFHTSAQADAAAVR</sequence>
<protein>
    <submittedName>
        <fullName evidence="2">Uncharacterized protein</fullName>
    </submittedName>
</protein>
<feature type="transmembrane region" description="Helical" evidence="1">
    <location>
        <begin position="12"/>
        <end position="31"/>
    </location>
</feature>
<dbReference type="Proteomes" id="UP000613113">
    <property type="component" value="Unassembled WGS sequence"/>
</dbReference>
<proteinExistence type="predicted"/>
<dbReference type="InterPro" id="IPR053824">
    <property type="entry name" value="DUF7010"/>
</dbReference>
<reference evidence="2 3" key="1">
    <citation type="submission" date="2020-08" db="EMBL/GenBank/DDBJ databases">
        <title>Novel species isolated from subtropical streams in China.</title>
        <authorList>
            <person name="Lu H."/>
        </authorList>
    </citation>
    <scope>NUCLEOTIDE SEQUENCE [LARGE SCALE GENOMIC DNA]</scope>
    <source>
        <strain evidence="2 3">FT31W</strain>
    </source>
</reference>
<evidence type="ECO:0000313" key="2">
    <source>
        <dbReference type="EMBL" id="MBC3883781.1"/>
    </source>
</evidence>
<feature type="transmembrane region" description="Helical" evidence="1">
    <location>
        <begin position="37"/>
        <end position="56"/>
    </location>
</feature>
<dbReference type="EMBL" id="JACOGC010000001">
    <property type="protein sequence ID" value="MBC3883781.1"/>
    <property type="molecule type" value="Genomic_DNA"/>
</dbReference>